<gene>
    <name evidence="2" type="ORF">CLV25_11193</name>
</gene>
<dbReference type="InterPro" id="IPR050583">
    <property type="entry name" value="Mycobacterial_A85_antigen"/>
</dbReference>
<feature type="signal peptide" evidence="1">
    <location>
        <begin position="1"/>
        <end position="18"/>
    </location>
</feature>
<dbReference type="Gene3D" id="3.40.50.1820">
    <property type="entry name" value="alpha/beta hydrolase"/>
    <property type="match status" value="1"/>
</dbReference>
<dbReference type="Proteomes" id="UP000294830">
    <property type="component" value="Unassembled WGS sequence"/>
</dbReference>
<dbReference type="InterPro" id="IPR029058">
    <property type="entry name" value="AB_hydrolase_fold"/>
</dbReference>
<dbReference type="RefSeq" id="WP_131839790.1">
    <property type="nucleotide sequence ID" value="NZ_SLWB01000011.1"/>
</dbReference>
<dbReference type="InterPro" id="IPR000801">
    <property type="entry name" value="Esterase-like"/>
</dbReference>
<dbReference type="AlphaFoldDB" id="A0A4R2EAT2"/>
<protein>
    <submittedName>
        <fullName evidence="2">Putative esterase</fullName>
    </submittedName>
</protein>
<evidence type="ECO:0000313" key="2">
    <source>
        <dbReference type="EMBL" id="TCN65413.1"/>
    </source>
</evidence>
<proteinExistence type="predicted"/>
<dbReference type="OrthoDB" id="9803578at2"/>
<dbReference type="PANTHER" id="PTHR48098:SF6">
    <property type="entry name" value="FERRI-BACILLIBACTIN ESTERASE BESA"/>
    <property type="match status" value="1"/>
</dbReference>
<evidence type="ECO:0000313" key="3">
    <source>
        <dbReference type="Proteomes" id="UP000294830"/>
    </source>
</evidence>
<dbReference type="EMBL" id="SLWB01000011">
    <property type="protein sequence ID" value="TCN65413.1"/>
    <property type="molecule type" value="Genomic_DNA"/>
</dbReference>
<dbReference type="SUPFAM" id="SSF53474">
    <property type="entry name" value="alpha/beta-Hydrolases"/>
    <property type="match status" value="1"/>
</dbReference>
<reference evidence="2 3" key="1">
    <citation type="submission" date="2019-03" db="EMBL/GenBank/DDBJ databases">
        <title>Genomic Encyclopedia of Archaeal and Bacterial Type Strains, Phase II (KMG-II): from individual species to whole genera.</title>
        <authorList>
            <person name="Goeker M."/>
        </authorList>
    </citation>
    <scope>NUCLEOTIDE SEQUENCE [LARGE SCALE GENOMIC DNA]</scope>
    <source>
        <strain evidence="2 3">RL-C</strain>
    </source>
</reference>
<sequence>MKQLLASALLCISMAAGAQLPKASSGEIKRIEKFPSKHVDARNIDVWLPAGYSPAKKYAVLYMHDGQMLYDSTTTWNKQEWMVDEVATKLTKEEKIRDIIVVGIWNNNTLRHAEYFPEKALKNLAPDQRKELLLLIKEGPKADSYLRFLVTELKPYIDKTFATLPDQQNTFIAGSSMGGLISLYAICEYPKVFGGAACLSTHWIGKFNDDNNPIPPAIIKYMQAKLPSPKTHKLYFDYGNKTLDQYYKPWQLKVDALMEQKGFTSESWITKEFVGEDHSERAWQRRLHIPFEFLMAK</sequence>
<dbReference type="PANTHER" id="PTHR48098">
    <property type="entry name" value="ENTEROCHELIN ESTERASE-RELATED"/>
    <property type="match status" value="1"/>
</dbReference>
<comment type="caution">
    <text evidence="2">The sequence shown here is derived from an EMBL/GenBank/DDBJ whole genome shotgun (WGS) entry which is preliminary data.</text>
</comment>
<name>A0A4R2EAT2_9BACT</name>
<keyword evidence="1" id="KW-0732">Signal</keyword>
<evidence type="ECO:0000256" key="1">
    <source>
        <dbReference type="SAM" id="SignalP"/>
    </source>
</evidence>
<dbReference type="Pfam" id="PF00756">
    <property type="entry name" value="Esterase"/>
    <property type="match status" value="1"/>
</dbReference>
<feature type="chain" id="PRO_5020985002" evidence="1">
    <location>
        <begin position="19"/>
        <end position="297"/>
    </location>
</feature>
<accession>A0A4R2EAT2</accession>
<keyword evidence="3" id="KW-1185">Reference proteome</keyword>
<organism evidence="2 3">
    <name type="scientific">Acetobacteroides hydrogenigenes</name>
    <dbReference type="NCBI Taxonomy" id="979970"/>
    <lineage>
        <taxon>Bacteria</taxon>
        <taxon>Pseudomonadati</taxon>
        <taxon>Bacteroidota</taxon>
        <taxon>Bacteroidia</taxon>
        <taxon>Bacteroidales</taxon>
        <taxon>Rikenellaceae</taxon>
        <taxon>Acetobacteroides</taxon>
    </lineage>
</organism>